<gene>
    <name evidence="5" type="ORF">GUH15_14535</name>
</gene>
<reference evidence="5" key="1">
    <citation type="submission" date="2020-01" db="EMBL/GenBank/DDBJ databases">
        <authorList>
            <person name="Richard D."/>
        </authorList>
    </citation>
    <scope>NUCLEOTIDE SEQUENCE</scope>
    <source>
        <strain evidence="5">JP541</strain>
    </source>
</reference>
<keyword evidence="3" id="KW-0804">Transcription</keyword>
<dbReference type="Gene3D" id="1.10.10.10">
    <property type="entry name" value="Winged helix-like DNA-binding domain superfamily/Winged helix DNA-binding domain"/>
    <property type="match status" value="1"/>
</dbReference>
<name>A0A8I0H0Z4_XANCI</name>
<dbReference type="PANTHER" id="PTHR43537">
    <property type="entry name" value="TRANSCRIPTIONAL REGULATOR, GNTR FAMILY"/>
    <property type="match status" value="1"/>
</dbReference>
<sequence length="55" mass="6315">MAEDHYSLSAKVFHSIREDILNGKYQANEELKEKNIGDDLGVSRTPVREALRQLE</sequence>
<proteinExistence type="predicted"/>
<dbReference type="EMBL" id="JAABFR010001181">
    <property type="protein sequence ID" value="MBD4337251.1"/>
    <property type="molecule type" value="Genomic_DNA"/>
</dbReference>
<evidence type="ECO:0000313" key="5">
    <source>
        <dbReference type="EMBL" id="MBD4337251.1"/>
    </source>
</evidence>
<dbReference type="InterPro" id="IPR036388">
    <property type="entry name" value="WH-like_DNA-bd_sf"/>
</dbReference>
<feature type="non-terminal residue" evidence="5">
    <location>
        <position position="55"/>
    </location>
</feature>
<dbReference type="PROSITE" id="PS50949">
    <property type="entry name" value="HTH_GNTR"/>
    <property type="match status" value="1"/>
</dbReference>
<feature type="domain" description="HTH gntR-type" evidence="4">
    <location>
        <begin position="6"/>
        <end position="55"/>
    </location>
</feature>
<evidence type="ECO:0000256" key="1">
    <source>
        <dbReference type="ARBA" id="ARBA00023015"/>
    </source>
</evidence>
<dbReference type="GO" id="GO:0003700">
    <property type="term" value="F:DNA-binding transcription factor activity"/>
    <property type="evidence" value="ECO:0007669"/>
    <property type="project" value="InterPro"/>
</dbReference>
<dbReference type="PANTHER" id="PTHR43537:SF24">
    <property type="entry name" value="GLUCONATE OPERON TRANSCRIPTIONAL REPRESSOR"/>
    <property type="match status" value="1"/>
</dbReference>
<organism evidence="5 6">
    <name type="scientific">Xanthomonas citri pv. citri</name>
    <dbReference type="NCBI Taxonomy" id="611301"/>
    <lineage>
        <taxon>Bacteria</taxon>
        <taxon>Pseudomonadati</taxon>
        <taxon>Pseudomonadota</taxon>
        <taxon>Gammaproteobacteria</taxon>
        <taxon>Lysobacterales</taxon>
        <taxon>Lysobacteraceae</taxon>
        <taxon>Xanthomonas</taxon>
    </lineage>
</organism>
<dbReference type="InterPro" id="IPR000524">
    <property type="entry name" value="Tscrpt_reg_HTH_GntR"/>
</dbReference>
<protein>
    <submittedName>
        <fullName evidence="5">GntR family transcriptional regulator</fullName>
    </submittedName>
</protein>
<dbReference type="SUPFAM" id="SSF46785">
    <property type="entry name" value="Winged helix' DNA-binding domain"/>
    <property type="match status" value="1"/>
</dbReference>
<dbReference type="GO" id="GO:0003677">
    <property type="term" value="F:DNA binding"/>
    <property type="evidence" value="ECO:0007669"/>
    <property type="project" value="UniProtKB-KW"/>
</dbReference>
<evidence type="ECO:0000256" key="3">
    <source>
        <dbReference type="ARBA" id="ARBA00023163"/>
    </source>
</evidence>
<evidence type="ECO:0000256" key="2">
    <source>
        <dbReference type="ARBA" id="ARBA00023125"/>
    </source>
</evidence>
<dbReference type="SMART" id="SM00345">
    <property type="entry name" value="HTH_GNTR"/>
    <property type="match status" value="1"/>
</dbReference>
<keyword evidence="1" id="KW-0805">Transcription regulation</keyword>
<dbReference type="Proteomes" id="UP000653002">
    <property type="component" value="Unassembled WGS sequence"/>
</dbReference>
<dbReference type="Pfam" id="PF00392">
    <property type="entry name" value="GntR"/>
    <property type="match status" value="1"/>
</dbReference>
<keyword evidence="2" id="KW-0238">DNA-binding</keyword>
<evidence type="ECO:0000259" key="4">
    <source>
        <dbReference type="PROSITE" id="PS50949"/>
    </source>
</evidence>
<comment type="caution">
    <text evidence="5">The sequence shown here is derived from an EMBL/GenBank/DDBJ whole genome shotgun (WGS) entry which is preliminary data.</text>
</comment>
<dbReference type="InterPro" id="IPR036390">
    <property type="entry name" value="WH_DNA-bd_sf"/>
</dbReference>
<accession>A0A8I0H0Z4</accession>
<dbReference type="AlphaFoldDB" id="A0A8I0H0Z4"/>
<evidence type="ECO:0000313" key="6">
    <source>
        <dbReference type="Proteomes" id="UP000653002"/>
    </source>
</evidence>